<accession>A0ACB0LQ28</accession>
<gene>
    <name evidence="1" type="ORF">MILVUS5_LOCUS35397</name>
</gene>
<dbReference type="EMBL" id="CASHSV030000615">
    <property type="protein sequence ID" value="CAJ2671599.1"/>
    <property type="molecule type" value="Genomic_DNA"/>
</dbReference>
<organism evidence="1 2">
    <name type="scientific">Trifolium pratense</name>
    <name type="common">Red clover</name>
    <dbReference type="NCBI Taxonomy" id="57577"/>
    <lineage>
        <taxon>Eukaryota</taxon>
        <taxon>Viridiplantae</taxon>
        <taxon>Streptophyta</taxon>
        <taxon>Embryophyta</taxon>
        <taxon>Tracheophyta</taxon>
        <taxon>Spermatophyta</taxon>
        <taxon>Magnoliopsida</taxon>
        <taxon>eudicotyledons</taxon>
        <taxon>Gunneridae</taxon>
        <taxon>Pentapetalae</taxon>
        <taxon>rosids</taxon>
        <taxon>fabids</taxon>
        <taxon>Fabales</taxon>
        <taxon>Fabaceae</taxon>
        <taxon>Papilionoideae</taxon>
        <taxon>50 kb inversion clade</taxon>
        <taxon>NPAAA clade</taxon>
        <taxon>Hologalegina</taxon>
        <taxon>IRL clade</taxon>
        <taxon>Trifolieae</taxon>
        <taxon>Trifolium</taxon>
    </lineage>
</organism>
<comment type="caution">
    <text evidence="1">The sequence shown here is derived from an EMBL/GenBank/DDBJ whole genome shotgun (WGS) entry which is preliminary data.</text>
</comment>
<proteinExistence type="predicted"/>
<protein>
    <submittedName>
        <fullName evidence="1">Uncharacterized protein</fullName>
    </submittedName>
</protein>
<evidence type="ECO:0000313" key="2">
    <source>
        <dbReference type="Proteomes" id="UP001177021"/>
    </source>
</evidence>
<dbReference type="Proteomes" id="UP001177021">
    <property type="component" value="Unassembled WGS sequence"/>
</dbReference>
<sequence length="109" mass="12433">MFDQKAEIESQDMIEADESVSSHQENRGKFESKKKMKKVRSMKLQRLSSRGRKSQHDHKFSILSSVGTVEVADASPNYMKGTSSSSSHAKDSFQVLFSDSENLEFFLYM</sequence>
<reference evidence="1" key="1">
    <citation type="submission" date="2023-10" db="EMBL/GenBank/DDBJ databases">
        <authorList>
            <person name="Rodriguez Cubillos JULIANA M."/>
            <person name="De Vega J."/>
        </authorList>
    </citation>
    <scope>NUCLEOTIDE SEQUENCE</scope>
</reference>
<evidence type="ECO:0000313" key="1">
    <source>
        <dbReference type="EMBL" id="CAJ2671599.1"/>
    </source>
</evidence>
<name>A0ACB0LQ28_TRIPR</name>
<keyword evidence="2" id="KW-1185">Reference proteome</keyword>